<accession>A0AAV7UCB4</accession>
<name>A0AAV7UCB4_PLEWA</name>
<gene>
    <name evidence="1" type="ORF">NDU88_003523</name>
</gene>
<proteinExistence type="predicted"/>
<sequence length="70" mass="7621">MSDLRALCKVRGISFRATAKRENIENALTSFEESKHREEVDKDALAPEIEVEILGADDSSDGGAARETGN</sequence>
<dbReference type="Proteomes" id="UP001066276">
    <property type="component" value="Chromosome 3_1"/>
</dbReference>
<dbReference type="EMBL" id="JANPWB010000005">
    <property type="protein sequence ID" value="KAJ1186742.1"/>
    <property type="molecule type" value="Genomic_DNA"/>
</dbReference>
<comment type="caution">
    <text evidence="1">The sequence shown here is derived from an EMBL/GenBank/DDBJ whole genome shotgun (WGS) entry which is preliminary data.</text>
</comment>
<dbReference type="AlphaFoldDB" id="A0AAV7UCB4"/>
<protein>
    <submittedName>
        <fullName evidence="1">Uncharacterized protein</fullName>
    </submittedName>
</protein>
<reference evidence="1" key="1">
    <citation type="journal article" date="2022" name="bioRxiv">
        <title>Sequencing and chromosome-scale assembly of the giantPleurodeles waltlgenome.</title>
        <authorList>
            <person name="Brown T."/>
            <person name="Elewa A."/>
            <person name="Iarovenko S."/>
            <person name="Subramanian E."/>
            <person name="Araus A.J."/>
            <person name="Petzold A."/>
            <person name="Susuki M."/>
            <person name="Suzuki K.-i.T."/>
            <person name="Hayashi T."/>
            <person name="Toyoda A."/>
            <person name="Oliveira C."/>
            <person name="Osipova E."/>
            <person name="Leigh N.D."/>
            <person name="Simon A."/>
            <person name="Yun M.H."/>
        </authorList>
    </citation>
    <scope>NUCLEOTIDE SEQUENCE</scope>
    <source>
        <strain evidence="1">20211129_DDA</strain>
        <tissue evidence="1">Liver</tissue>
    </source>
</reference>
<evidence type="ECO:0000313" key="1">
    <source>
        <dbReference type="EMBL" id="KAJ1186742.1"/>
    </source>
</evidence>
<evidence type="ECO:0000313" key="2">
    <source>
        <dbReference type="Proteomes" id="UP001066276"/>
    </source>
</evidence>
<keyword evidence="2" id="KW-1185">Reference proteome</keyword>
<organism evidence="1 2">
    <name type="scientific">Pleurodeles waltl</name>
    <name type="common">Iberian ribbed newt</name>
    <dbReference type="NCBI Taxonomy" id="8319"/>
    <lineage>
        <taxon>Eukaryota</taxon>
        <taxon>Metazoa</taxon>
        <taxon>Chordata</taxon>
        <taxon>Craniata</taxon>
        <taxon>Vertebrata</taxon>
        <taxon>Euteleostomi</taxon>
        <taxon>Amphibia</taxon>
        <taxon>Batrachia</taxon>
        <taxon>Caudata</taxon>
        <taxon>Salamandroidea</taxon>
        <taxon>Salamandridae</taxon>
        <taxon>Pleurodelinae</taxon>
        <taxon>Pleurodeles</taxon>
    </lineage>
</organism>